<dbReference type="HOGENOM" id="CLU_194707_0_0_1"/>
<gene>
    <name evidence="2" type="ORF">SETTUDRAFT_20645</name>
</gene>
<dbReference type="OrthoDB" id="3787406at2759"/>
<evidence type="ECO:0000313" key="3">
    <source>
        <dbReference type="Proteomes" id="UP000016935"/>
    </source>
</evidence>
<evidence type="ECO:0000256" key="1">
    <source>
        <dbReference type="SAM" id="SignalP"/>
    </source>
</evidence>
<feature type="chain" id="PRO_5004354019" evidence="1">
    <location>
        <begin position="20"/>
        <end position="82"/>
    </location>
</feature>
<dbReference type="Proteomes" id="UP000016935">
    <property type="component" value="Unassembled WGS sequence"/>
</dbReference>
<dbReference type="AlphaFoldDB" id="R0K6I6"/>
<reference evidence="2 3" key="1">
    <citation type="journal article" date="2012" name="PLoS Pathog.">
        <title>Diverse lifestyles and strategies of plant pathogenesis encoded in the genomes of eighteen Dothideomycetes fungi.</title>
        <authorList>
            <person name="Ohm R.A."/>
            <person name="Feau N."/>
            <person name="Henrissat B."/>
            <person name="Schoch C.L."/>
            <person name="Horwitz B.A."/>
            <person name="Barry K.W."/>
            <person name="Condon B.J."/>
            <person name="Copeland A.C."/>
            <person name="Dhillon B."/>
            <person name="Glaser F."/>
            <person name="Hesse C.N."/>
            <person name="Kosti I."/>
            <person name="LaButti K."/>
            <person name="Lindquist E.A."/>
            <person name="Lucas S."/>
            <person name="Salamov A.A."/>
            <person name="Bradshaw R.E."/>
            <person name="Ciuffetti L."/>
            <person name="Hamelin R.C."/>
            <person name="Kema G.H.J."/>
            <person name="Lawrence C."/>
            <person name="Scott J.A."/>
            <person name="Spatafora J.W."/>
            <person name="Turgeon B.G."/>
            <person name="de Wit P.J.G.M."/>
            <person name="Zhong S."/>
            <person name="Goodwin S.B."/>
            <person name="Grigoriev I.V."/>
        </authorList>
    </citation>
    <scope>NUCLEOTIDE SEQUENCE [LARGE SCALE GENOMIC DNA]</scope>
    <source>
        <strain evidence="3">28A</strain>
    </source>
</reference>
<dbReference type="RefSeq" id="XP_008026918.1">
    <property type="nucleotide sequence ID" value="XM_008028727.1"/>
</dbReference>
<accession>R0K6I6</accession>
<proteinExistence type="predicted"/>
<evidence type="ECO:0000313" key="2">
    <source>
        <dbReference type="EMBL" id="EOA85124.1"/>
    </source>
</evidence>
<protein>
    <submittedName>
        <fullName evidence="2">Uncharacterized protein</fullName>
    </submittedName>
</protein>
<keyword evidence="1" id="KW-0732">Signal</keyword>
<feature type="signal peptide" evidence="1">
    <location>
        <begin position="1"/>
        <end position="19"/>
    </location>
</feature>
<organism evidence="2 3">
    <name type="scientific">Exserohilum turcicum (strain 28A)</name>
    <name type="common">Northern leaf blight fungus</name>
    <name type="synonym">Setosphaeria turcica</name>
    <dbReference type="NCBI Taxonomy" id="671987"/>
    <lineage>
        <taxon>Eukaryota</taxon>
        <taxon>Fungi</taxon>
        <taxon>Dikarya</taxon>
        <taxon>Ascomycota</taxon>
        <taxon>Pezizomycotina</taxon>
        <taxon>Dothideomycetes</taxon>
        <taxon>Pleosporomycetidae</taxon>
        <taxon>Pleosporales</taxon>
        <taxon>Pleosporineae</taxon>
        <taxon>Pleosporaceae</taxon>
        <taxon>Exserohilum</taxon>
    </lineage>
</organism>
<dbReference type="EMBL" id="KB908703">
    <property type="protein sequence ID" value="EOA85124.1"/>
    <property type="molecule type" value="Genomic_DNA"/>
</dbReference>
<dbReference type="GeneID" id="19402345"/>
<name>R0K6I6_EXST2</name>
<keyword evidence="3" id="KW-1185">Reference proteome</keyword>
<sequence>MKFPAQIITIAALLGSALSAPAPEANSIQVRDSLTSELVQGLAIDKRQVCYCYGGFCTPGCRDKVKRQVCYCYGGVCTPGCH</sequence>
<reference evidence="2 3" key="2">
    <citation type="journal article" date="2013" name="PLoS Genet.">
        <title>Comparative genome structure, secondary metabolite, and effector coding capacity across Cochliobolus pathogens.</title>
        <authorList>
            <person name="Condon B.J."/>
            <person name="Leng Y."/>
            <person name="Wu D."/>
            <person name="Bushley K.E."/>
            <person name="Ohm R.A."/>
            <person name="Otillar R."/>
            <person name="Martin J."/>
            <person name="Schackwitz W."/>
            <person name="Grimwood J."/>
            <person name="MohdZainudin N."/>
            <person name="Xue C."/>
            <person name="Wang R."/>
            <person name="Manning V.A."/>
            <person name="Dhillon B."/>
            <person name="Tu Z.J."/>
            <person name="Steffenson B.J."/>
            <person name="Salamov A."/>
            <person name="Sun H."/>
            <person name="Lowry S."/>
            <person name="LaButti K."/>
            <person name="Han J."/>
            <person name="Copeland A."/>
            <person name="Lindquist E."/>
            <person name="Barry K."/>
            <person name="Schmutz J."/>
            <person name="Baker S.E."/>
            <person name="Ciuffetti L.M."/>
            <person name="Grigoriev I.V."/>
            <person name="Zhong S."/>
            <person name="Turgeon B.G."/>
        </authorList>
    </citation>
    <scope>NUCLEOTIDE SEQUENCE [LARGE SCALE GENOMIC DNA]</scope>
    <source>
        <strain evidence="3">28A</strain>
    </source>
</reference>